<name>A0ABU6RRX6_9FABA</name>
<proteinExistence type="predicted"/>
<comment type="caution">
    <text evidence="1">The sequence shown here is derived from an EMBL/GenBank/DDBJ whole genome shotgun (WGS) entry which is preliminary data.</text>
</comment>
<reference evidence="1 2" key="1">
    <citation type="journal article" date="2023" name="Plants (Basel)">
        <title>Bridging the Gap: Combining Genomics and Transcriptomics Approaches to Understand Stylosanthes scabra, an Orphan Legume from the Brazilian Caatinga.</title>
        <authorList>
            <person name="Ferreira-Neto J.R.C."/>
            <person name="da Silva M.D."/>
            <person name="Binneck E."/>
            <person name="de Melo N.F."/>
            <person name="da Silva R.H."/>
            <person name="de Melo A.L.T.M."/>
            <person name="Pandolfi V."/>
            <person name="Bustamante F.O."/>
            <person name="Brasileiro-Vidal A.C."/>
            <person name="Benko-Iseppon A.M."/>
        </authorList>
    </citation>
    <scope>NUCLEOTIDE SEQUENCE [LARGE SCALE GENOMIC DNA]</scope>
    <source>
        <tissue evidence="1">Leaves</tissue>
    </source>
</reference>
<keyword evidence="2" id="KW-1185">Reference proteome</keyword>
<dbReference type="Proteomes" id="UP001341840">
    <property type="component" value="Unassembled WGS sequence"/>
</dbReference>
<organism evidence="1 2">
    <name type="scientific">Stylosanthes scabra</name>
    <dbReference type="NCBI Taxonomy" id="79078"/>
    <lineage>
        <taxon>Eukaryota</taxon>
        <taxon>Viridiplantae</taxon>
        <taxon>Streptophyta</taxon>
        <taxon>Embryophyta</taxon>
        <taxon>Tracheophyta</taxon>
        <taxon>Spermatophyta</taxon>
        <taxon>Magnoliopsida</taxon>
        <taxon>eudicotyledons</taxon>
        <taxon>Gunneridae</taxon>
        <taxon>Pentapetalae</taxon>
        <taxon>rosids</taxon>
        <taxon>fabids</taxon>
        <taxon>Fabales</taxon>
        <taxon>Fabaceae</taxon>
        <taxon>Papilionoideae</taxon>
        <taxon>50 kb inversion clade</taxon>
        <taxon>dalbergioids sensu lato</taxon>
        <taxon>Dalbergieae</taxon>
        <taxon>Pterocarpus clade</taxon>
        <taxon>Stylosanthes</taxon>
    </lineage>
</organism>
<gene>
    <name evidence="1" type="ORF">PIB30_081090</name>
</gene>
<protein>
    <submittedName>
        <fullName evidence="1">Uncharacterized protein</fullName>
    </submittedName>
</protein>
<accession>A0ABU6RRX6</accession>
<sequence length="90" mass="10061">MRSIAKNKKKLADHVGKLPPIQHSRLQKIKSQAHLYKVDWSGDDPFERWQITGAPINMAVDLGKKGCLVSMLVLPLCILARGRKTIVMNG</sequence>
<evidence type="ECO:0000313" key="2">
    <source>
        <dbReference type="Proteomes" id="UP001341840"/>
    </source>
</evidence>
<evidence type="ECO:0000313" key="1">
    <source>
        <dbReference type="EMBL" id="MED6126720.1"/>
    </source>
</evidence>
<dbReference type="EMBL" id="JASCZI010031409">
    <property type="protein sequence ID" value="MED6126720.1"/>
    <property type="molecule type" value="Genomic_DNA"/>
</dbReference>